<comment type="caution">
    <text evidence="1">The sequence shown here is derived from an EMBL/GenBank/DDBJ whole genome shotgun (WGS) entry which is preliminary data.</text>
</comment>
<dbReference type="Gene3D" id="3.40.50.300">
    <property type="entry name" value="P-loop containing nucleotide triphosphate hydrolases"/>
    <property type="match status" value="1"/>
</dbReference>
<sequence>MDSLPPDIDSRVSLEQIMLRGDTWRGEFPAAVESSGFDTGYPALNDALVTGGWPAKALIEVCQQGFTQHEWYLFTPALRESDGLIVLLNPPLVPFAHSLIIAGVDMERVRIVRSSRAEDFISSFVELCRTPACGILLAWPQDLRLTYTDLRKCLLAAHEGDGLYTLFRSSASQQESSPASLRVLVGAQADGIVANIFKQRGMLQGDKLVKLPLPSNTEAVLPYHLLDLYESDGTGLRPKPKAPVFSIRGRK</sequence>
<evidence type="ECO:0008006" key="3">
    <source>
        <dbReference type="Google" id="ProtNLM"/>
    </source>
</evidence>
<proteinExistence type="predicted"/>
<organism evidence="1 2">
    <name type="scientific">Cellvibrio zantedeschiae</name>
    <dbReference type="NCBI Taxonomy" id="1237077"/>
    <lineage>
        <taxon>Bacteria</taxon>
        <taxon>Pseudomonadati</taxon>
        <taxon>Pseudomonadota</taxon>
        <taxon>Gammaproteobacteria</taxon>
        <taxon>Cellvibrionales</taxon>
        <taxon>Cellvibrionaceae</taxon>
        <taxon>Cellvibrio</taxon>
    </lineage>
</organism>
<dbReference type="EMBL" id="BMYZ01000002">
    <property type="protein sequence ID" value="GGY79262.1"/>
    <property type="molecule type" value="Genomic_DNA"/>
</dbReference>
<dbReference type="InterPro" id="IPR027417">
    <property type="entry name" value="P-loop_NTPase"/>
</dbReference>
<keyword evidence="2" id="KW-1185">Reference proteome</keyword>
<dbReference type="RefSeq" id="WP_189419123.1">
    <property type="nucleotide sequence ID" value="NZ_BMYZ01000002.1"/>
</dbReference>
<protein>
    <recommendedName>
        <fullName evidence="3">Translesion DNA synthesis-associated protein ImuA</fullName>
    </recommendedName>
</protein>
<name>A0ABQ3B8T3_9GAMM</name>
<accession>A0ABQ3B8T3</accession>
<reference evidence="2" key="1">
    <citation type="journal article" date="2019" name="Int. J. Syst. Evol. Microbiol.">
        <title>The Global Catalogue of Microorganisms (GCM) 10K type strain sequencing project: providing services to taxonomists for standard genome sequencing and annotation.</title>
        <authorList>
            <consortium name="The Broad Institute Genomics Platform"/>
            <consortium name="The Broad Institute Genome Sequencing Center for Infectious Disease"/>
            <person name="Wu L."/>
            <person name="Ma J."/>
        </authorList>
    </citation>
    <scope>NUCLEOTIDE SEQUENCE [LARGE SCALE GENOMIC DNA]</scope>
    <source>
        <strain evidence="2">KCTC 32239</strain>
    </source>
</reference>
<evidence type="ECO:0000313" key="2">
    <source>
        <dbReference type="Proteomes" id="UP000619761"/>
    </source>
</evidence>
<evidence type="ECO:0000313" key="1">
    <source>
        <dbReference type="EMBL" id="GGY79262.1"/>
    </source>
</evidence>
<dbReference type="SUPFAM" id="SSF52540">
    <property type="entry name" value="P-loop containing nucleoside triphosphate hydrolases"/>
    <property type="match status" value="1"/>
</dbReference>
<gene>
    <name evidence="1" type="ORF">GCM10011613_25110</name>
</gene>
<dbReference type="Proteomes" id="UP000619761">
    <property type="component" value="Unassembled WGS sequence"/>
</dbReference>